<dbReference type="InterPro" id="IPR050750">
    <property type="entry name" value="C5-MTase"/>
</dbReference>
<keyword evidence="1 6" id="KW-0489">Methyltransferase</keyword>
<evidence type="ECO:0000256" key="3">
    <source>
        <dbReference type="ARBA" id="ARBA00022691"/>
    </source>
</evidence>
<dbReference type="EC" id="2.1.1.37" evidence="8"/>
<dbReference type="PROSITE" id="PS00095">
    <property type="entry name" value="C5_MTASE_2"/>
    <property type="match status" value="1"/>
</dbReference>
<dbReference type="NCBIfam" id="TIGR00675">
    <property type="entry name" value="dcm"/>
    <property type="match status" value="1"/>
</dbReference>
<dbReference type="PANTHER" id="PTHR46098">
    <property type="entry name" value="TRNA (CYTOSINE(38)-C(5))-METHYLTRANSFERASE"/>
    <property type="match status" value="1"/>
</dbReference>
<protein>
    <recommendedName>
        <fullName evidence="8">Cytosine-specific methyltransferase</fullName>
        <ecNumber evidence="8">2.1.1.37</ecNumber>
    </recommendedName>
</protein>
<dbReference type="PANTHER" id="PTHR46098:SF1">
    <property type="entry name" value="TRNA (CYTOSINE(38)-C(5))-METHYLTRANSFERASE"/>
    <property type="match status" value="1"/>
</dbReference>
<evidence type="ECO:0000256" key="7">
    <source>
        <dbReference type="RuleBase" id="RU000416"/>
    </source>
</evidence>
<feature type="compositionally biased region" description="Polar residues" evidence="9">
    <location>
        <begin position="221"/>
        <end position="234"/>
    </location>
</feature>
<evidence type="ECO:0000256" key="4">
    <source>
        <dbReference type="ARBA" id="ARBA00022747"/>
    </source>
</evidence>
<evidence type="ECO:0000256" key="2">
    <source>
        <dbReference type="ARBA" id="ARBA00022679"/>
    </source>
</evidence>
<evidence type="ECO:0000256" key="8">
    <source>
        <dbReference type="RuleBase" id="RU000417"/>
    </source>
</evidence>
<accession>A0ABT6YMT7</accession>
<dbReference type="InterPro" id="IPR029063">
    <property type="entry name" value="SAM-dependent_MTases_sf"/>
</dbReference>
<reference evidence="10 11" key="1">
    <citation type="submission" date="2023-05" db="EMBL/GenBank/DDBJ databases">
        <title>Novel species of genus Flectobacillus isolated from stream in China.</title>
        <authorList>
            <person name="Lu H."/>
        </authorList>
    </citation>
    <scope>NUCLEOTIDE SEQUENCE [LARGE SCALE GENOMIC DNA]</scope>
    <source>
        <strain evidence="10 11">DC10W</strain>
    </source>
</reference>
<dbReference type="InterPro" id="IPR031303">
    <property type="entry name" value="C5_meth_CS"/>
</dbReference>
<evidence type="ECO:0000313" key="10">
    <source>
        <dbReference type="EMBL" id="MDI9864478.1"/>
    </source>
</evidence>
<gene>
    <name evidence="10" type="primary">dcm</name>
    <name evidence="10" type="ORF">QM480_09085</name>
</gene>
<evidence type="ECO:0000256" key="1">
    <source>
        <dbReference type="ARBA" id="ARBA00022603"/>
    </source>
</evidence>
<name>A0ABT6YMT7_9BACT</name>
<dbReference type="Gene3D" id="3.40.50.150">
    <property type="entry name" value="Vaccinia Virus protein VP39"/>
    <property type="match status" value="1"/>
</dbReference>
<dbReference type="Proteomes" id="UP001236569">
    <property type="component" value="Unassembled WGS sequence"/>
</dbReference>
<sequence length="388" mass="44196">MKHASLFSGIGGFDLVAHQMGWENVFHCEINPFCQQVLQYYWPNAILYDDITTTDFSKHRGQIDVLTGGFPCQPYSVAGKRMGKADERHLWPHMLRAIHEIRPTWVVGENVRGIISWDNGLVFEEVHAQLEAEGYEVQAFVLPAAGVDAPHRRDRVWFVAHAKGQRNDRSKGRESTIRERDVFQAEQGRDQMGTQAQGRDRKRIITHTDGCTTRSSRTSTGAGESWSNIAQQSSEWRSQTQQHFGCCDVLWNAPNTPNQQSYQYQFEQCEVGQSQQRELGRSTSPNSSIISPYANGIGQPCQEYGQNEPRFTTKKSLSSHWAAFPVESPVCGRDDGFSSRLDRETLLQGRKTRKSTFNYWREESIKAYGNAIVPQVVWRVFEVIENMG</sequence>
<dbReference type="Pfam" id="PF00145">
    <property type="entry name" value="DNA_methylase"/>
    <property type="match status" value="1"/>
</dbReference>
<keyword evidence="11" id="KW-1185">Reference proteome</keyword>
<keyword evidence="4" id="KW-0680">Restriction system</keyword>
<dbReference type="InterPro" id="IPR018117">
    <property type="entry name" value="C5_DNA_meth_AS"/>
</dbReference>
<dbReference type="PRINTS" id="PR00105">
    <property type="entry name" value="C5METTRFRASE"/>
</dbReference>
<dbReference type="GO" id="GO:0003886">
    <property type="term" value="F:DNA (cytosine-5-)-methyltransferase activity"/>
    <property type="evidence" value="ECO:0007669"/>
    <property type="project" value="UniProtKB-EC"/>
</dbReference>
<organism evidence="10 11">
    <name type="scientific">Flectobacillus longus</name>
    <dbReference type="NCBI Taxonomy" id="2984207"/>
    <lineage>
        <taxon>Bacteria</taxon>
        <taxon>Pseudomonadati</taxon>
        <taxon>Bacteroidota</taxon>
        <taxon>Cytophagia</taxon>
        <taxon>Cytophagales</taxon>
        <taxon>Flectobacillaceae</taxon>
        <taxon>Flectobacillus</taxon>
    </lineage>
</organism>
<dbReference type="SUPFAM" id="SSF53335">
    <property type="entry name" value="S-adenosyl-L-methionine-dependent methyltransferases"/>
    <property type="match status" value="1"/>
</dbReference>
<dbReference type="PROSITE" id="PS00094">
    <property type="entry name" value="C5_MTASE_1"/>
    <property type="match status" value="1"/>
</dbReference>
<dbReference type="RefSeq" id="WP_283369671.1">
    <property type="nucleotide sequence ID" value="NZ_JASHID010000005.1"/>
</dbReference>
<evidence type="ECO:0000313" key="11">
    <source>
        <dbReference type="Proteomes" id="UP001236569"/>
    </source>
</evidence>
<comment type="catalytic activity">
    <reaction evidence="5 8">
        <text>a 2'-deoxycytidine in DNA + S-adenosyl-L-methionine = a 5-methyl-2'-deoxycytidine in DNA + S-adenosyl-L-homocysteine + H(+)</text>
        <dbReference type="Rhea" id="RHEA:13681"/>
        <dbReference type="Rhea" id="RHEA-COMP:11369"/>
        <dbReference type="Rhea" id="RHEA-COMP:11370"/>
        <dbReference type="ChEBI" id="CHEBI:15378"/>
        <dbReference type="ChEBI" id="CHEBI:57856"/>
        <dbReference type="ChEBI" id="CHEBI:59789"/>
        <dbReference type="ChEBI" id="CHEBI:85452"/>
        <dbReference type="ChEBI" id="CHEBI:85454"/>
        <dbReference type="EC" id="2.1.1.37"/>
    </reaction>
</comment>
<evidence type="ECO:0000256" key="5">
    <source>
        <dbReference type="ARBA" id="ARBA00047422"/>
    </source>
</evidence>
<comment type="caution">
    <text evidence="10">The sequence shown here is derived from an EMBL/GenBank/DDBJ whole genome shotgun (WGS) entry which is preliminary data.</text>
</comment>
<evidence type="ECO:0000256" key="6">
    <source>
        <dbReference type="PROSITE-ProRule" id="PRU01016"/>
    </source>
</evidence>
<dbReference type="EMBL" id="JASHID010000005">
    <property type="protein sequence ID" value="MDI9864478.1"/>
    <property type="molecule type" value="Genomic_DNA"/>
</dbReference>
<keyword evidence="2 6" id="KW-0808">Transferase</keyword>
<feature type="region of interest" description="Disordered" evidence="9">
    <location>
        <begin position="210"/>
        <end position="234"/>
    </location>
</feature>
<dbReference type="GO" id="GO:0032259">
    <property type="term" value="P:methylation"/>
    <property type="evidence" value="ECO:0007669"/>
    <property type="project" value="UniProtKB-KW"/>
</dbReference>
<comment type="similarity">
    <text evidence="6 7">Belongs to the class I-like SAM-binding methyltransferase superfamily. C5-methyltransferase family.</text>
</comment>
<dbReference type="PROSITE" id="PS51679">
    <property type="entry name" value="SAM_MT_C5"/>
    <property type="match status" value="1"/>
</dbReference>
<keyword evidence="3 6" id="KW-0949">S-adenosyl-L-methionine</keyword>
<proteinExistence type="inferred from homology"/>
<feature type="active site" evidence="6">
    <location>
        <position position="72"/>
    </location>
</feature>
<evidence type="ECO:0000256" key="9">
    <source>
        <dbReference type="SAM" id="MobiDB-lite"/>
    </source>
</evidence>
<dbReference type="InterPro" id="IPR001525">
    <property type="entry name" value="C5_MeTfrase"/>
</dbReference>